<proteinExistence type="predicted"/>
<name>A0A5J6WC79_9SPIR</name>
<dbReference type="EMBL" id="CP044535">
    <property type="protein sequence ID" value="QFI14307.1"/>
    <property type="molecule type" value="Genomic_DNA"/>
</dbReference>
<dbReference type="RefSeq" id="WP_151551422.1">
    <property type="nucleotide sequence ID" value="NZ_CP044535.1"/>
</dbReference>
<evidence type="ECO:0008006" key="3">
    <source>
        <dbReference type="Google" id="ProtNLM"/>
    </source>
</evidence>
<dbReference type="Proteomes" id="UP000326393">
    <property type="component" value="Chromosome"/>
</dbReference>
<evidence type="ECO:0000313" key="1">
    <source>
        <dbReference type="EMBL" id="QFI14307.1"/>
    </source>
</evidence>
<keyword evidence="2" id="KW-1185">Reference proteome</keyword>
<evidence type="ECO:0000313" key="2">
    <source>
        <dbReference type="Proteomes" id="UP000326393"/>
    </source>
</evidence>
<reference evidence="2" key="1">
    <citation type="submission" date="2019-10" db="EMBL/GenBank/DDBJ databases">
        <title>Borrelia maritima sp. nov., a novel species of the Borrelia burgdorferi sensu lato complex, occupies a basal position to North American species.</title>
        <authorList>
            <person name="Margos G."/>
            <person name="Fedorova N."/>
            <person name="Becker N.S."/>
            <person name="Kleinjan J.E."/>
            <person name="Marosevic D."/>
            <person name="Krebs S."/>
            <person name="Hui L."/>
            <person name="Fingerle V."/>
            <person name="Lane R.S."/>
        </authorList>
    </citation>
    <scope>NUCLEOTIDE SEQUENCE [LARGE SCALE GENOMIC DNA]</scope>
    <source>
        <strain evidence="2">CA690</strain>
    </source>
</reference>
<dbReference type="Gene3D" id="2.180.10.10">
    <property type="entry name" value="RHS repeat-associated core"/>
    <property type="match status" value="1"/>
</dbReference>
<sequence>MLFIIFFVSTSLFSKEVYYRFADYSINYNIVGKYEITKEESEEEYGYKFTYDRNNNLILVDYIGKLSILMPSFFNANQIKIERSKNNERRIFLNRGLAFKNNNGVYIEHIEYMSDGSGRIKNIFNYNKSNEMVRDRYDVSYYHFLYDNEREYSVYRFNETGIQIKDLNNVYFTKVSYDHAKFVKTVLYCDENGYIVRSKNGTCGFRLTYDANHNLIKEEYLDKSAHTVSNPFSVATKIYHYDVDGKVIEILNYDINNNLTPDENNVAIYRYEYYLKEKDCYYKEYNYDNNNNLTISQNGYAMKKTIFYIQNNEKRIINYSNKINKNYNRNIPTVYEEKYEIMDNFKGIAIYSYKYDDNFYLIENIFFDKNFNLIADVKGVMIYRYSYDKEGFLIAQEHFGGDFVNPVDDFGGVSKYKFSYDSNGNMISKKNYSKDGALVADSNFVFEYLYEYDKQNRLVSQKNFGSLGQLQDDIHGVSFYKYEYNKFGKISKQSNHGPDLRLRDDVGGFAIYKWIYDARGNLIDFQKYDSLGNLI</sequence>
<organism evidence="1 2">
    <name type="scientific">Borrelia maritima</name>
    <dbReference type="NCBI Taxonomy" id="2761123"/>
    <lineage>
        <taxon>Bacteria</taxon>
        <taxon>Pseudomonadati</taxon>
        <taxon>Spirochaetota</taxon>
        <taxon>Spirochaetia</taxon>
        <taxon>Spirochaetales</taxon>
        <taxon>Borreliaceae</taxon>
        <taxon>Borrelia</taxon>
    </lineage>
</organism>
<dbReference type="OrthoDB" id="349910at2"/>
<gene>
    <name evidence="1" type="ORF">DB723_00775</name>
</gene>
<accession>A0A5J6WC79</accession>
<dbReference type="KEGG" id="bmat:DB723_00775"/>
<dbReference type="AlphaFoldDB" id="A0A5J6WC79"/>
<protein>
    <recommendedName>
        <fullName evidence="3">RHS repeat protein</fullName>
    </recommendedName>
</protein>
<reference evidence="1 2" key="2">
    <citation type="journal article" date="2020" name="Int. J. Syst. Evol. Microbiol.">
        <title>Borrelia maritima sp. nov., a novel species of the Borrelia burgdorferi sensu lato complex, occupying a basal position to North American species.</title>
        <authorList>
            <person name="Margos G."/>
            <person name="Fedorova N."/>
            <person name="Becker N.S."/>
            <person name="Kleinjan J.E."/>
            <person name="Marosevic D."/>
            <person name="Krebs S."/>
            <person name="Hui L."/>
            <person name="Fingerle V."/>
            <person name="Lane R.S."/>
        </authorList>
    </citation>
    <scope>NUCLEOTIDE SEQUENCE [LARGE SCALE GENOMIC DNA]</scope>
    <source>
        <strain evidence="1 2">CA690</strain>
    </source>
</reference>